<proteinExistence type="predicted"/>
<dbReference type="FunCoup" id="A0A6P3ZB49">
    <property type="interactions" value="1360"/>
</dbReference>
<dbReference type="SUPFAM" id="SSF52047">
    <property type="entry name" value="RNI-like"/>
    <property type="match status" value="3"/>
</dbReference>
<protein>
    <submittedName>
        <fullName evidence="3">F-box/LRR-repeat protein 3</fullName>
    </submittedName>
</protein>
<dbReference type="SMART" id="SM00367">
    <property type="entry name" value="LRR_CC"/>
    <property type="match status" value="16"/>
</dbReference>
<dbReference type="Pfam" id="PF25372">
    <property type="entry name" value="DUF7885"/>
    <property type="match status" value="2"/>
</dbReference>
<dbReference type="FunFam" id="3.80.10.10:FF:000276">
    <property type="entry name" value="F-box/LRR-repeat protein 3"/>
    <property type="match status" value="1"/>
</dbReference>
<dbReference type="GeneID" id="107411636"/>
<sequence length="672" mass="73679">MKKQQTFHLNNKDMANPFDIFTNEMIFTILDYLNDDPFSKRSFSLVCRSFYFIESRHRTSLKPLRSDLIPRTFHRYPSIANLDLSLCPLVDDNALTSISSTWKSTLRSVNLSRSKSFTSIGLSALASNCLGLVDIDLSNGTELTDSAAKVIAEAKNLERLWLASCKSITDIGIGCIAVSCKKLRTICLRWCLRVTDLGVELIAMKCKEIRSLDLSYLPITEKCLLRILQLPHLEDLVLEGCLGIDDDGLATLKHASKSIKMLNMSRCQNVSHVGLSSLTSGAESLQQLILAYGPAVTADLAKCLHNFAGLQSIKLDGCSVTCSGMRAIGNWNSSLIELSLCKCTGVTDECLSFLVQSHKELRKLDITCCRKITCASIDSITSSCTSLTSLKMESCSMVSKDAFVLIGQRCQLLEELDVTDNEIDDEGLKAISRCSRLCSLKLGICINTTDDGLTHVGSGCSKLKELDLYRSPGISDTGIAAIAQGCPALEIINIAYNNNITDLSLTSLSNCSRLKVLEIRGCPCVSSVGLSTIAKECKVIEVVDIKKCYNINDNAMLPLAQFSQNLKQINLSYCSVTDVGLLCLSSINRLRNMTILHLAGLTPNGLAAALLACGGLTKVKLHTSFKPLLPQHIFRYMKARGCVFHWRNKAFQVEIDPKGWQLQSGRCSEAAE</sequence>
<dbReference type="GO" id="GO:0019005">
    <property type="term" value="C:SCF ubiquitin ligase complex"/>
    <property type="evidence" value="ECO:0007669"/>
    <property type="project" value="TreeGrafter"/>
</dbReference>
<reference evidence="3" key="1">
    <citation type="submission" date="2025-08" db="UniProtKB">
        <authorList>
            <consortium name="RefSeq"/>
        </authorList>
    </citation>
    <scope>IDENTIFICATION</scope>
    <source>
        <tissue evidence="3">Seedling</tissue>
    </source>
</reference>
<name>A0A6P3ZB49_ZIZJJ</name>
<dbReference type="KEGG" id="zju:107411636"/>
<dbReference type="InParanoid" id="A0A6P3ZB49"/>
<accession>A0A6P3ZB49</accession>
<dbReference type="Gene3D" id="3.80.10.10">
    <property type="entry name" value="Ribonuclease Inhibitor"/>
    <property type="match status" value="3"/>
</dbReference>
<gene>
    <name evidence="3" type="primary">LOC107411636</name>
</gene>
<evidence type="ECO:0000313" key="2">
    <source>
        <dbReference type="Proteomes" id="UP001652623"/>
    </source>
</evidence>
<keyword evidence="2" id="KW-1185">Reference proteome</keyword>
<dbReference type="InterPro" id="IPR032675">
    <property type="entry name" value="LRR_dom_sf"/>
</dbReference>
<evidence type="ECO:0000259" key="1">
    <source>
        <dbReference type="Pfam" id="PF25372"/>
    </source>
</evidence>
<dbReference type="Pfam" id="PF13516">
    <property type="entry name" value="LRR_6"/>
    <property type="match status" value="1"/>
</dbReference>
<dbReference type="InterPro" id="IPR057207">
    <property type="entry name" value="FBXL15_LRR"/>
</dbReference>
<organism evidence="2 3">
    <name type="scientific">Ziziphus jujuba</name>
    <name type="common">Chinese jujube</name>
    <name type="synonym">Ziziphus sativa</name>
    <dbReference type="NCBI Taxonomy" id="326968"/>
    <lineage>
        <taxon>Eukaryota</taxon>
        <taxon>Viridiplantae</taxon>
        <taxon>Streptophyta</taxon>
        <taxon>Embryophyta</taxon>
        <taxon>Tracheophyta</taxon>
        <taxon>Spermatophyta</taxon>
        <taxon>Magnoliopsida</taxon>
        <taxon>eudicotyledons</taxon>
        <taxon>Gunneridae</taxon>
        <taxon>Pentapetalae</taxon>
        <taxon>rosids</taxon>
        <taxon>fabids</taxon>
        <taxon>Rosales</taxon>
        <taxon>Rhamnaceae</taxon>
        <taxon>Paliureae</taxon>
        <taxon>Ziziphus</taxon>
    </lineage>
</organism>
<feature type="domain" description="F-box/LRR-repeat protein 15-like leucin rich repeat" evidence="1">
    <location>
        <begin position="346"/>
        <end position="484"/>
    </location>
</feature>
<evidence type="ECO:0000313" key="3">
    <source>
        <dbReference type="RefSeq" id="XP_015874739.1"/>
    </source>
</evidence>
<dbReference type="PANTHER" id="PTHR13318">
    <property type="entry name" value="PARTNER OF PAIRED, ISOFORM B-RELATED"/>
    <property type="match status" value="1"/>
</dbReference>
<dbReference type="InterPro" id="IPR006553">
    <property type="entry name" value="Leu-rich_rpt_Cys-con_subtyp"/>
</dbReference>
<dbReference type="Proteomes" id="UP001652623">
    <property type="component" value="Chromosome 10"/>
</dbReference>
<dbReference type="RefSeq" id="XP_015874739.1">
    <property type="nucleotide sequence ID" value="XM_016019253.4"/>
</dbReference>
<dbReference type="InterPro" id="IPR001611">
    <property type="entry name" value="Leu-rich_rpt"/>
</dbReference>
<dbReference type="AlphaFoldDB" id="A0A6P3ZB49"/>
<dbReference type="PANTHER" id="PTHR13318:SF37">
    <property type="entry name" value="F-BOX DOMAIN-CONTAINING PROTEIN"/>
    <property type="match status" value="1"/>
</dbReference>
<feature type="domain" description="F-box/LRR-repeat protein 15-like leucin rich repeat" evidence="1">
    <location>
        <begin position="127"/>
        <end position="273"/>
    </location>
</feature>
<dbReference type="GO" id="GO:0031146">
    <property type="term" value="P:SCF-dependent proteasomal ubiquitin-dependent protein catabolic process"/>
    <property type="evidence" value="ECO:0007669"/>
    <property type="project" value="TreeGrafter"/>
</dbReference>